<evidence type="ECO:0000256" key="3">
    <source>
        <dbReference type="ARBA" id="ARBA00022825"/>
    </source>
</evidence>
<dbReference type="InterPro" id="IPR001314">
    <property type="entry name" value="Peptidase_S1A"/>
</dbReference>
<comment type="caution">
    <text evidence="8">The sequence shown here is derived from an EMBL/GenBank/DDBJ whole genome shotgun (WGS) entry which is preliminary data.</text>
</comment>
<dbReference type="PROSITE" id="PS00135">
    <property type="entry name" value="TRYPSIN_SER"/>
    <property type="match status" value="1"/>
</dbReference>
<evidence type="ECO:0000256" key="5">
    <source>
        <dbReference type="RuleBase" id="RU363034"/>
    </source>
</evidence>
<dbReference type="Gene3D" id="2.40.10.10">
    <property type="entry name" value="Trypsin-like serine proteases"/>
    <property type="match status" value="1"/>
</dbReference>
<keyword evidence="4" id="KW-1015">Disulfide bond</keyword>
<dbReference type="SMART" id="SM00020">
    <property type="entry name" value="Tryp_SPc"/>
    <property type="match status" value="1"/>
</dbReference>
<dbReference type="AlphaFoldDB" id="A0AAV4J4R7"/>
<dbReference type="InterPro" id="IPR009003">
    <property type="entry name" value="Peptidase_S1_PA"/>
</dbReference>
<feature type="domain" description="Peptidase S1" evidence="7">
    <location>
        <begin position="46"/>
        <end position="277"/>
    </location>
</feature>
<dbReference type="InterPro" id="IPR043504">
    <property type="entry name" value="Peptidase_S1_PA_chymotrypsin"/>
</dbReference>
<dbReference type="FunFam" id="2.40.10.10:FF:000003">
    <property type="entry name" value="Transmembrane serine protease 3"/>
    <property type="match status" value="1"/>
</dbReference>
<dbReference type="PRINTS" id="PR00722">
    <property type="entry name" value="CHYMOTRYPSIN"/>
</dbReference>
<dbReference type="InterPro" id="IPR018114">
    <property type="entry name" value="TRYPSIN_HIS"/>
</dbReference>
<dbReference type="Pfam" id="PF00089">
    <property type="entry name" value="Trypsin"/>
    <property type="match status" value="1"/>
</dbReference>
<dbReference type="EMBL" id="BMAT01013603">
    <property type="protein sequence ID" value="GFS16256.1"/>
    <property type="molecule type" value="Genomic_DNA"/>
</dbReference>
<dbReference type="CDD" id="cd00190">
    <property type="entry name" value="Tryp_SPc"/>
    <property type="match status" value="1"/>
</dbReference>
<evidence type="ECO:0000256" key="1">
    <source>
        <dbReference type="ARBA" id="ARBA00022670"/>
    </source>
</evidence>
<evidence type="ECO:0000256" key="6">
    <source>
        <dbReference type="SAM" id="MobiDB-lite"/>
    </source>
</evidence>
<organism evidence="8 9">
    <name type="scientific">Elysia marginata</name>
    <dbReference type="NCBI Taxonomy" id="1093978"/>
    <lineage>
        <taxon>Eukaryota</taxon>
        <taxon>Metazoa</taxon>
        <taxon>Spiralia</taxon>
        <taxon>Lophotrochozoa</taxon>
        <taxon>Mollusca</taxon>
        <taxon>Gastropoda</taxon>
        <taxon>Heterobranchia</taxon>
        <taxon>Euthyneura</taxon>
        <taxon>Panpulmonata</taxon>
        <taxon>Sacoglossa</taxon>
        <taxon>Placobranchoidea</taxon>
        <taxon>Plakobranchidae</taxon>
        <taxon>Elysia</taxon>
    </lineage>
</organism>
<evidence type="ECO:0000313" key="9">
    <source>
        <dbReference type="Proteomes" id="UP000762676"/>
    </source>
</evidence>
<dbReference type="PROSITE" id="PS00134">
    <property type="entry name" value="TRYPSIN_HIS"/>
    <property type="match status" value="1"/>
</dbReference>
<sequence>MCVSPRAHPVSGSGGSGSSGRTTAPPATAPSGQTCGVSLVNSNARIVGGEEALSHEFPWQVSLMYNGHHMCGGTLIGDQWVLSAAHCFENTYRDQWRVAVGVHDKNLIYQRNYLAVQHVFSHANFDTRGRNGNDIALLKLERPVDITGRDVRTACLPTANENFDNQMCVVTGWGSRVEDGNTQRYLQKVSMPVLRNDLCNYWMGRNVVSPSMMCAGLRQGGKDACQGDSGGPLVCKMNGVWKLAGIVSWGYGCGEQYSPGIYTRVSSYLDWIQQAKTQ</sequence>
<name>A0AAV4J4R7_9GAST</name>
<evidence type="ECO:0000256" key="4">
    <source>
        <dbReference type="ARBA" id="ARBA00023157"/>
    </source>
</evidence>
<evidence type="ECO:0000313" key="8">
    <source>
        <dbReference type="EMBL" id="GFS16256.1"/>
    </source>
</evidence>
<dbReference type="PANTHER" id="PTHR24252">
    <property type="entry name" value="ACROSIN-RELATED"/>
    <property type="match status" value="1"/>
</dbReference>
<dbReference type="GO" id="GO:0004252">
    <property type="term" value="F:serine-type endopeptidase activity"/>
    <property type="evidence" value="ECO:0007669"/>
    <property type="project" value="InterPro"/>
</dbReference>
<dbReference type="InterPro" id="IPR001254">
    <property type="entry name" value="Trypsin_dom"/>
</dbReference>
<gene>
    <name evidence="8" type="ORF">ElyMa_006791200</name>
</gene>
<keyword evidence="1 5" id="KW-0645">Protease</keyword>
<accession>A0AAV4J4R7</accession>
<dbReference type="PANTHER" id="PTHR24252:SF7">
    <property type="entry name" value="HYALIN"/>
    <property type="match status" value="1"/>
</dbReference>
<dbReference type="SUPFAM" id="SSF50494">
    <property type="entry name" value="Trypsin-like serine proteases"/>
    <property type="match status" value="1"/>
</dbReference>
<dbReference type="PROSITE" id="PS50240">
    <property type="entry name" value="TRYPSIN_DOM"/>
    <property type="match status" value="1"/>
</dbReference>
<dbReference type="Proteomes" id="UP000762676">
    <property type="component" value="Unassembled WGS sequence"/>
</dbReference>
<keyword evidence="3 5" id="KW-0720">Serine protease</keyword>
<reference evidence="8 9" key="1">
    <citation type="journal article" date="2021" name="Elife">
        <title>Chloroplast acquisition without the gene transfer in kleptoplastic sea slugs, Plakobranchus ocellatus.</title>
        <authorList>
            <person name="Maeda T."/>
            <person name="Takahashi S."/>
            <person name="Yoshida T."/>
            <person name="Shimamura S."/>
            <person name="Takaki Y."/>
            <person name="Nagai Y."/>
            <person name="Toyoda A."/>
            <person name="Suzuki Y."/>
            <person name="Arimoto A."/>
            <person name="Ishii H."/>
            <person name="Satoh N."/>
            <person name="Nishiyama T."/>
            <person name="Hasebe M."/>
            <person name="Maruyama T."/>
            <person name="Minagawa J."/>
            <person name="Obokata J."/>
            <person name="Shigenobu S."/>
        </authorList>
    </citation>
    <scope>NUCLEOTIDE SEQUENCE [LARGE SCALE GENOMIC DNA]</scope>
</reference>
<protein>
    <submittedName>
        <fullName evidence="8">Serine protease</fullName>
    </submittedName>
</protein>
<evidence type="ECO:0000256" key="2">
    <source>
        <dbReference type="ARBA" id="ARBA00022801"/>
    </source>
</evidence>
<keyword evidence="2 5" id="KW-0378">Hydrolase</keyword>
<evidence type="ECO:0000259" key="7">
    <source>
        <dbReference type="PROSITE" id="PS50240"/>
    </source>
</evidence>
<dbReference type="InterPro" id="IPR033116">
    <property type="entry name" value="TRYPSIN_SER"/>
</dbReference>
<proteinExistence type="predicted"/>
<feature type="region of interest" description="Disordered" evidence="6">
    <location>
        <begin position="1"/>
        <end position="33"/>
    </location>
</feature>
<dbReference type="GO" id="GO:0006508">
    <property type="term" value="P:proteolysis"/>
    <property type="evidence" value="ECO:0007669"/>
    <property type="project" value="UniProtKB-KW"/>
</dbReference>
<keyword evidence="9" id="KW-1185">Reference proteome</keyword>